<dbReference type="Pfam" id="PF00334">
    <property type="entry name" value="NDK"/>
    <property type="match status" value="1"/>
</dbReference>
<evidence type="ECO:0000256" key="12">
    <source>
        <dbReference type="SAM" id="Phobius"/>
    </source>
</evidence>
<evidence type="ECO:0000259" key="13">
    <source>
        <dbReference type="SMART" id="SM00562"/>
    </source>
</evidence>
<feature type="active site" description="Pros-phosphohistidine intermediate" evidence="9">
    <location>
        <position position="387"/>
    </location>
</feature>
<dbReference type="PROSITE" id="PS51374">
    <property type="entry name" value="NDPK_LIKE"/>
    <property type="match status" value="1"/>
</dbReference>
<comment type="cofactor">
    <cofactor evidence="1">
        <name>Mg(2+)</name>
        <dbReference type="ChEBI" id="CHEBI:18420"/>
    </cofactor>
</comment>
<dbReference type="EC" id="2.7.4.6" evidence="3 11"/>
<dbReference type="SUPFAM" id="SSF54919">
    <property type="entry name" value="Nucleoside diphosphate kinase, NDK"/>
    <property type="match status" value="1"/>
</dbReference>
<dbReference type="InterPro" id="IPR034907">
    <property type="entry name" value="NDK-like_dom"/>
</dbReference>
<evidence type="ECO:0000256" key="7">
    <source>
        <dbReference type="ARBA" id="ARBA00022777"/>
    </source>
</evidence>
<dbReference type="PROSITE" id="PS00469">
    <property type="entry name" value="NDPK"/>
    <property type="match status" value="1"/>
</dbReference>
<evidence type="ECO:0000256" key="1">
    <source>
        <dbReference type="ARBA" id="ARBA00001946"/>
    </source>
</evidence>
<feature type="binding site" evidence="9">
    <location>
        <position position="374"/>
    </location>
    <ligand>
        <name>ATP</name>
        <dbReference type="ChEBI" id="CHEBI:30616"/>
    </ligand>
</feature>
<reference evidence="14 15" key="1">
    <citation type="journal article" date="2024" name="Microbiol. Resour. Announc.">
        <title>Genome annotations for the ascomycete fungi Trichoderma harzianum, Trichoderma aggressivum, and Purpureocillium lilacinum.</title>
        <authorList>
            <person name="Beijen E.P.W."/>
            <person name="Ohm R.A."/>
        </authorList>
    </citation>
    <scope>NUCLEOTIDE SEQUENCE [LARGE SCALE GENOMIC DNA]</scope>
    <source>
        <strain evidence="14 15">CBS 150709</strain>
    </source>
</reference>
<sequence>MSEPGSGVDVTRTRTGVVRVSGDGPTLHVEDDKLSLEATLASCDSSRLGLVARTPGAPWGLPWRGCLDDAETTDTAVPNASWPRARRRAVTTDGRPRTADVLNLFGPVLSVSHWPRLSLFCNFDQAVLHRSSQLGSSKHFIYQLPPPRSTRQASSLSSASPPTRPPCVYRRIHTLYVSWRRRRITMAGPHHESAPGGQRRQRNPPLAGGAVGTLVPRIFLLLVGLLLGYFLFAPRDQTSSFSPSLSPISNPISSISPILQVSSDKPKTAAMSTEQTFIAIKPDGVQRGLIAPIIGRFENRGFKLVAINLVTPSKEHLEKHYEDLKEKPFFPGLISYMGSGPICAMVWEGRDAVKTGRTLLGATNPLASAPGTIRGDFALDVGRNVCHGSDSVENAKKEIAHWFPNGTVSWKAAQFDWVYEKA</sequence>
<proteinExistence type="inferred from homology"/>
<dbReference type="HAMAP" id="MF_00451">
    <property type="entry name" value="NDP_kinase"/>
    <property type="match status" value="1"/>
</dbReference>
<evidence type="ECO:0000256" key="11">
    <source>
        <dbReference type="RuleBase" id="RU004013"/>
    </source>
</evidence>
<comment type="catalytic activity">
    <reaction evidence="11">
        <text>a 2'-deoxyribonucleoside 5'-diphosphate + ATP = a 2'-deoxyribonucleoside 5'-triphosphate + ADP</text>
        <dbReference type="Rhea" id="RHEA:44640"/>
        <dbReference type="ChEBI" id="CHEBI:30616"/>
        <dbReference type="ChEBI" id="CHEBI:61560"/>
        <dbReference type="ChEBI" id="CHEBI:73316"/>
        <dbReference type="ChEBI" id="CHEBI:456216"/>
        <dbReference type="EC" id="2.7.4.6"/>
    </reaction>
</comment>
<comment type="caution">
    <text evidence="14">The sequence shown here is derived from an EMBL/GenBank/DDBJ whole genome shotgun (WGS) entry which is preliminary data.</text>
</comment>
<keyword evidence="8 11" id="KW-0067">ATP-binding</keyword>
<feature type="domain" description="Nucleoside diphosphate kinase-like" evidence="13">
    <location>
        <begin position="273"/>
        <end position="410"/>
    </location>
</feature>
<evidence type="ECO:0000256" key="4">
    <source>
        <dbReference type="ARBA" id="ARBA00017632"/>
    </source>
</evidence>
<dbReference type="PRINTS" id="PR01243">
    <property type="entry name" value="NUCDPKINASE"/>
</dbReference>
<dbReference type="InterPro" id="IPR001564">
    <property type="entry name" value="Nucleoside_diP_kinase"/>
</dbReference>
<evidence type="ECO:0000256" key="9">
    <source>
        <dbReference type="PROSITE-ProRule" id="PRU00706"/>
    </source>
</evidence>
<protein>
    <recommendedName>
        <fullName evidence="4 11">Nucleoside diphosphate kinase</fullName>
        <ecNumber evidence="3 11">2.7.4.6</ecNumber>
    </recommendedName>
</protein>
<evidence type="ECO:0000256" key="5">
    <source>
        <dbReference type="ARBA" id="ARBA00022679"/>
    </source>
</evidence>
<accession>A0ABR0CCB7</accession>
<dbReference type="EMBL" id="JAWRVI010000005">
    <property type="protein sequence ID" value="KAK4093681.1"/>
    <property type="molecule type" value="Genomic_DNA"/>
</dbReference>
<dbReference type="NCBIfam" id="NF001908">
    <property type="entry name" value="PRK00668.1"/>
    <property type="match status" value="1"/>
</dbReference>
<evidence type="ECO:0000256" key="10">
    <source>
        <dbReference type="RuleBase" id="RU004011"/>
    </source>
</evidence>
<gene>
    <name evidence="14" type="ORF">Purlil1_2015</name>
</gene>
<keyword evidence="12" id="KW-1133">Transmembrane helix</keyword>
<dbReference type="InterPro" id="IPR036850">
    <property type="entry name" value="NDK-like_dom_sf"/>
</dbReference>
<evidence type="ECO:0000313" key="15">
    <source>
        <dbReference type="Proteomes" id="UP001287286"/>
    </source>
</evidence>
<evidence type="ECO:0000256" key="3">
    <source>
        <dbReference type="ARBA" id="ARBA00012966"/>
    </source>
</evidence>
<evidence type="ECO:0000256" key="6">
    <source>
        <dbReference type="ARBA" id="ARBA00022741"/>
    </source>
</evidence>
<dbReference type="InterPro" id="IPR023005">
    <property type="entry name" value="Nucleoside_diP_kinase_AS"/>
</dbReference>
<feature type="binding site" evidence="9">
    <location>
        <position position="357"/>
    </location>
    <ligand>
        <name>ATP</name>
        <dbReference type="ChEBI" id="CHEBI:30616"/>
    </ligand>
</feature>
<dbReference type="CDD" id="cd04413">
    <property type="entry name" value="NDPk_I"/>
    <property type="match status" value="1"/>
</dbReference>
<feature type="binding site" evidence="9">
    <location>
        <position position="363"/>
    </location>
    <ligand>
        <name>ATP</name>
        <dbReference type="ChEBI" id="CHEBI:30616"/>
    </ligand>
</feature>
<evidence type="ECO:0000256" key="8">
    <source>
        <dbReference type="ARBA" id="ARBA00022840"/>
    </source>
</evidence>
<feature type="binding site" evidence="9">
    <location>
        <position position="329"/>
    </location>
    <ligand>
        <name>ATP</name>
        <dbReference type="ChEBI" id="CHEBI:30616"/>
    </ligand>
</feature>
<dbReference type="SMART" id="SM00562">
    <property type="entry name" value="NDK"/>
    <property type="match status" value="1"/>
</dbReference>
<name>A0ABR0CCB7_PURLI</name>
<keyword evidence="12" id="KW-0472">Membrane</keyword>
<dbReference type="PANTHER" id="PTHR11349">
    <property type="entry name" value="NUCLEOSIDE DIPHOSPHATE KINASE"/>
    <property type="match status" value="1"/>
</dbReference>
<organism evidence="14 15">
    <name type="scientific">Purpureocillium lilacinum</name>
    <name type="common">Paecilomyces lilacinus</name>
    <dbReference type="NCBI Taxonomy" id="33203"/>
    <lineage>
        <taxon>Eukaryota</taxon>
        <taxon>Fungi</taxon>
        <taxon>Dikarya</taxon>
        <taxon>Ascomycota</taxon>
        <taxon>Pezizomycotina</taxon>
        <taxon>Sordariomycetes</taxon>
        <taxon>Hypocreomycetidae</taxon>
        <taxon>Hypocreales</taxon>
        <taxon>Ophiocordycipitaceae</taxon>
        <taxon>Purpureocillium</taxon>
    </lineage>
</organism>
<dbReference type="Gene3D" id="3.30.70.141">
    <property type="entry name" value="Nucleoside diphosphate kinase-like domain"/>
    <property type="match status" value="1"/>
</dbReference>
<feature type="binding site" evidence="9">
    <location>
        <position position="384"/>
    </location>
    <ligand>
        <name>ATP</name>
        <dbReference type="ChEBI" id="CHEBI:30616"/>
    </ligand>
</feature>
<feature type="binding site" evidence="9">
    <location>
        <position position="281"/>
    </location>
    <ligand>
        <name>ATP</name>
        <dbReference type="ChEBI" id="CHEBI:30616"/>
    </ligand>
</feature>
<keyword evidence="15" id="KW-1185">Reference proteome</keyword>
<keyword evidence="6 11" id="KW-0547">Nucleotide-binding</keyword>
<comment type="similarity">
    <text evidence="2 9 10">Belongs to the NDK family.</text>
</comment>
<feature type="transmembrane region" description="Helical" evidence="12">
    <location>
        <begin position="206"/>
        <end position="232"/>
    </location>
</feature>
<evidence type="ECO:0000256" key="2">
    <source>
        <dbReference type="ARBA" id="ARBA00008142"/>
    </source>
</evidence>
<dbReference type="Proteomes" id="UP001287286">
    <property type="component" value="Unassembled WGS sequence"/>
</dbReference>
<keyword evidence="5 11" id="KW-0808">Transferase</keyword>
<keyword evidence="12" id="KW-0812">Transmembrane</keyword>
<evidence type="ECO:0000313" key="14">
    <source>
        <dbReference type="EMBL" id="KAK4093681.1"/>
    </source>
</evidence>
<keyword evidence="7 11" id="KW-0418">Kinase</keyword>